<dbReference type="PANTHER" id="PTHR10948">
    <property type="entry name" value="TRANSPOSASE"/>
    <property type="match status" value="1"/>
</dbReference>
<protein>
    <submittedName>
        <fullName evidence="7">IS30 family transposase</fullName>
    </submittedName>
</protein>
<evidence type="ECO:0000256" key="5">
    <source>
        <dbReference type="ARBA" id="ARBA00023172"/>
    </source>
</evidence>
<evidence type="ECO:0000256" key="1">
    <source>
        <dbReference type="ARBA" id="ARBA00002190"/>
    </source>
</evidence>
<dbReference type="InterPro" id="IPR025246">
    <property type="entry name" value="IS30-like_HTH"/>
</dbReference>
<keyword evidence="5" id="KW-0233">DNA recombination</keyword>
<gene>
    <name evidence="7" type="ORF">GSF12_10190</name>
</gene>
<dbReference type="NCBIfam" id="NF033563">
    <property type="entry name" value="transpos_IS30"/>
    <property type="match status" value="1"/>
</dbReference>
<dbReference type="PROSITE" id="PS50994">
    <property type="entry name" value="INTEGRASE"/>
    <property type="match status" value="1"/>
</dbReference>
<dbReference type="InterPro" id="IPR053392">
    <property type="entry name" value="Transposase_IS30-like"/>
</dbReference>
<organism evidence="7">
    <name type="scientific">Faucicola osloensis</name>
    <name type="common">Moraxella osloensis</name>
    <dbReference type="NCBI Taxonomy" id="34062"/>
    <lineage>
        <taxon>Bacteria</taxon>
        <taxon>Pseudomonadati</taxon>
        <taxon>Pseudomonadota</taxon>
        <taxon>Gammaproteobacteria</taxon>
        <taxon>Moraxellales</taxon>
        <taxon>Moraxellaceae</taxon>
        <taxon>Faucicola</taxon>
    </lineage>
</organism>
<comment type="similarity">
    <text evidence="2">Belongs to the transposase IS30 family.</text>
</comment>
<dbReference type="Pfam" id="PF13936">
    <property type="entry name" value="HTH_38"/>
    <property type="match status" value="1"/>
</dbReference>
<reference evidence="7" key="1">
    <citation type="journal article" date="2020" name="Microbiol. Resour. Announc.">
        <title>Complete Genome Sequence of Moraxella osloensis Strain YV1, Isolated from an Australian Wastewater Treatment Plant.</title>
        <authorList>
            <person name="Batinovic S."/>
            <person name="Rice D.T.F."/>
            <person name="Seviour R.J."/>
            <person name="Petrovski S."/>
        </authorList>
    </citation>
    <scope>NUCLEOTIDE SEQUENCE</scope>
    <source>
        <strain evidence="7">YV1</strain>
    </source>
</reference>
<accession>A0A6P1KH46</accession>
<dbReference type="GO" id="GO:0005829">
    <property type="term" value="C:cytosol"/>
    <property type="evidence" value="ECO:0007669"/>
    <property type="project" value="TreeGrafter"/>
</dbReference>
<dbReference type="GO" id="GO:0004803">
    <property type="term" value="F:transposase activity"/>
    <property type="evidence" value="ECO:0007669"/>
    <property type="project" value="InterPro"/>
</dbReference>
<dbReference type="Gene3D" id="1.10.10.60">
    <property type="entry name" value="Homeodomain-like"/>
    <property type="match status" value="1"/>
</dbReference>
<dbReference type="EMBL" id="CP047226">
    <property type="protein sequence ID" value="QHG10210.1"/>
    <property type="molecule type" value="Genomic_DNA"/>
</dbReference>
<dbReference type="InterPro" id="IPR012337">
    <property type="entry name" value="RNaseH-like_sf"/>
</dbReference>
<dbReference type="PANTHER" id="PTHR10948:SF23">
    <property type="entry name" value="TRANSPOSASE INSI FOR INSERTION SEQUENCE ELEMENT IS30A-RELATED"/>
    <property type="match status" value="1"/>
</dbReference>
<sequence length="320" mass="36636">MKQYTHLTQEQRYQISALKKTTISNSEIARIIGCNKSTITRELKRNTGQRGYRPKQAQQLSEARKAKNNGRIRLFGWAYIQHLLCQKYSPEQITGRLTMLGWKDVPSHETIYQHIYADKKTGGDLHTHLRCQKTYRKRNLAGQDRRGQIPNRKDISDRPSIIDKRQRLGDYEGDTVIGHGHKGVLVTLVDRTTRETKIKALSNRKAEAVANACNQLLKDEQTLSITFDNGKEFALHESIADKLGADIYFARPYHSWERGTNENTNGLIRQFLPKSISFDNLSDDVIQAIENNLNNRPRKVLGFRTPLEVKSSFGYVALGI</sequence>
<evidence type="ECO:0000256" key="3">
    <source>
        <dbReference type="ARBA" id="ARBA00022578"/>
    </source>
</evidence>
<evidence type="ECO:0000256" key="2">
    <source>
        <dbReference type="ARBA" id="ARBA00006363"/>
    </source>
</evidence>
<dbReference type="GO" id="GO:0003677">
    <property type="term" value="F:DNA binding"/>
    <property type="evidence" value="ECO:0007669"/>
    <property type="project" value="UniProtKB-KW"/>
</dbReference>
<dbReference type="InterPro" id="IPR001584">
    <property type="entry name" value="Integrase_cat-core"/>
</dbReference>
<feature type="domain" description="Integrase catalytic" evidence="6">
    <location>
        <begin position="155"/>
        <end position="314"/>
    </location>
</feature>
<dbReference type="Gene3D" id="3.30.420.10">
    <property type="entry name" value="Ribonuclease H-like superfamily/Ribonuclease H"/>
    <property type="match status" value="1"/>
</dbReference>
<dbReference type="InterPro" id="IPR036397">
    <property type="entry name" value="RNaseH_sf"/>
</dbReference>
<dbReference type="GO" id="GO:0006313">
    <property type="term" value="P:DNA transposition"/>
    <property type="evidence" value="ECO:0007669"/>
    <property type="project" value="InterPro"/>
</dbReference>
<dbReference type="AlphaFoldDB" id="A0A6P1KH46"/>
<dbReference type="GO" id="GO:0015074">
    <property type="term" value="P:DNA integration"/>
    <property type="evidence" value="ECO:0007669"/>
    <property type="project" value="InterPro"/>
</dbReference>
<keyword evidence="3" id="KW-0815">Transposition</keyword>
<evidence type="ECO:0000313" key="7">
    <source>
        <dbReference type="EMBL" id="QHG10210.1"/>
    </source>
</evidence>
<evidence type="ECO:0000259" key="6">
    <source>
        <dbReference type="PROSITE" id="PS50994"/>
    </source>
</evidence>
<dbReference type="PROSITE" id="PS01043">
    <property type="entry name" value="TRANSPOSASE_IS30"/>
    <property type="match status" value="1"/>
</dbReference>
<evidence type="ECO:0000256" key="4">
    <source>
        <dbReference type="ARBA" id="ARBA00023125"/>
    </source>
</evidence>
<dbReference type="InterPro" id="IPR001598">
    <property type="entry name" value="Transposase_IS30_CS"/>
</dbReference>
<dbReference type="SUPFAM" id="SSF53098">
    <property type="entry name" value="Ribonuclease H-like"/>
    <property type="match status" value="1"/>
</dbReference>
<proteinExistence type="inferred from homology"/>
<dbReference type="InterPro" id="IPR051917">
    <property type="entry name" value="Transposase-Integrase"/>
</dbReference>
<name>A0A6P1KH46_FAUOS</name>
<keyword evidence="4" id="KW-0238">DNA-binding</keyword>
<comment type="function">
    <text evidence="1">Required for the transposition of the insertion element.</text>
</comment>